<feature type="region of interest" description="Disordered" evidence="2">
    <location>
        <begin position="24"/>
        <end position="45"/>
    </location>
</feature>
<keyword evidence="4" id="KW-0732">Signal</keyword>
<feature type="chain" id="PRO_5042853844" description="Mid2 domain-containing protein" evidence="4">
    <location>
        <begin position="27"/>
        <end position="473"/>
    </location>
</feature>
<feature type="region of interest" description="Disordered" evidence="2">
    <location>
        <begin position="342"/>
        <end position="436"/>
    </location>
</feature>
<evidence type="ECO:0000313" key="5">
    <source>
        <dbReference type="EMBL" id="KAK4178837.1"/>
    </source>
</evidence>
<feature type="signal peptide" evidence="4">
    <location>
        <begin position="1"/>
        <end position="26"/>
    </location>
</feature>
<feature type="compositionally biased region" description="Low complexity" evidence="2">
    <location>
        <begin position="368"/>
        <end position="380"/>
    </location>
</feature>
<gene>
    <name evidence="5" type="ORF">QBC36DRAFT_323847</name>
</gene>
<dbReference type="CDD" id="cd12087">
    <property type="entry name" value="TM_EGFR-like"/>
    <property type="match status" value="1"/>
</dbReference>
<accession>A0AAN7AAU6</accession>
<keyword evidence="3" id="KW-0472">Membrane</keyword>
<protein>
    <recommendedName>
        <fullName evidence="7">Mid2 domain-containing protein</fullName>
    </recommendedName>
</protein>
<keyword evidence="3" id="KW-0812">Transmembrane</keyword>
<evidence type="ECO:0000256" key="3">
    <source>
        <dbReference type="SAM" id="Phobius"/>
    </source>
</evidence>
<evidence type="ECO:0000256" key="1">
    <source>
        <dbReference type="SAM" id="Coils"/>
    </source>
</evidence>
<comment type="caution">
    <text evidence="5">The sequence shown here is derived from an EMBL/GenBank/DDBJ whole genome shotgun (WGS) entry which is preliminary data.</text>
</comment>
<evidence type="ECO:0000256" key="2">
    <source>
        <dbReference type="SAM" id="MobiDB-lite"/>
    </source>
</evidence>
<organism evidence="5 6">
    <name type="scientific">Triangularia setosa</name>
    <dbReference type="NCBI Taxonomy" id="2587417"/>
    <lineage>
        <taxon>Eukaryota</taxon>
        <taxon>Fungi</taxon>
        <taxon>Dikarya</taxon>
        <taxon>Ascomycota</taxon>
        <taxon>Pezizomycotina</taxon>
        <taxon>Sordariomycetes</taxon>
        <taxon>Sordariomycetidae</taxon>
        <taxon>Sordariales</taxon>
        <taxon>Podosporaceae</taxon>
        <taxon>Triangularia</taxon>
    </lineage>
</organism>
<keyword evidence="1" id="KW-0175">Coiled coil</keyword>
<feature type="region of interest" description="Disordered" evidence="2">
    <location>
        <begin position="230"/>
        <end position="255"/>
    </location>
</feature>
<feature type="region of interest" description="Disordered" evidence="2">
    <location>
        <begin position="119"/>
        <end position="151"/>
    </location>
</feature>
<evidence type="ECO:0000313" key="6">
    <source>
        <dbReference type="Proteomes" id="UP001302321"/>
    </source>
</evidence>
<evidence type="ECO:0008006" key="7">
    <source>
        <dbReference type="Google" id="ProtNLM"/>
    </source>
</evidence>
<feature type="coiled-coil region" evidence="1">
    <location>
        <begin position="446"/>
        <end position="473"/>
    </location>
</feature>
<name>A0AAN7AAU6_9PEZI</name>
<evidence type="ECO:0000256" key="4">
    <source>
        <dbReference type="SAM" id="SignalP"/>
    </source>
</evidence>
<reference evidence="5" key="1">
    <citation type="journal article" date="2023" name="Mol. Phylogenet. Evol.">
        <title>Genome-scale phylogeny and comparative genomics of the fungal order Sordariales.</title>
        <authorList>
            <person name="Hensen N."/>
            <person name="Bonometti L."/>
            <person name="Westerberg I."/>
            <person name="Brannstrom I.O."/>
            <person name="Guillou S."/>
            <person name="Cros-Aarteil S."/>
            <person name="Calhoun S."/>
            <person name="Haridas S."/>
            <person name="Kuo A."/>
            <person name="Mondo S."/>
            <person name="Pangilinan J."/>
            <person name="Riley R."/>
            <person name="LaButti K."/>
            <person name="Andreopoulos B."/>
            <person name="Lipzen A."/>
            <person name="Chen C."/>
            <person name="Yan M."/>
            <person name="Daum C."/>
            <person name="Ng V."/>
            <person name="Clum A."/>
            <person name="Steindorff A."/>
            <person name="Ohm R.A."/>
            <person name="Martin F."/>
            <person name="Silar P."/>
            <person name="Natvig D.O."/>
            <person name="Lalanne C."/>
            <person name="Gautier V."/>
            <person name="Ament-Velasquez S.L."/>
            <person name="Kruys A."/>
            <person name="Hutchinson M.I."/>
            <person name="Powell A.J."/>
            <person name="Barry K."/>
            <person name="Miller A.N."/>
            <person name="Grigoriev I.V."/>
            <person name="Debuchy R."/>
            <person name="Gladieux P."/>
            <person name="Hiltunen Thoren M."/>
            <person name="Johannesson H."/>
        </authorList>
    </citation>
    <scope>NUCLEOTIDE SEQUENCE</scope>
    <source>
        <strain evidence="5">CBS 892.96</strain>
    </source>
</reference>
<feature type="compositionally biased region" description="Polar residues" evidence="2">
    <location>
        <begin position="121"/>
        <end position="131"/>
    </location>
</feature>
<reference evidence="5" key="2">
    <citation type="submission" date="2023-05" db="EMBL/GenBank/DDBJ databases">
        <authorList>
            <consortium name="Lawrence Berkeley National Laboratory"/>
            <person name="Steindorff A."/>
            <person name="Hensen N."/>
            <person name="Bonometti L."/>
            <person name="Westerberg I."/>
            <person name="Brannstrom I.O."/>
            <person name="Guillou S."/>
            <person name="Cros-Aarteil S."/>
            <person name="Calhoun S."/>
            <person name="Haridas S."/>
            <person name="Kuo A."/>
            <person name="Mondo S."/>
            <person name="Pangilinan J."/>
            <person name="Riley R."/>
            <person name="Labutti K."/>
            <person name="Andreopoulos B."/>
            <person name="Lipzen A."/>
            <person name="Chen C."/>
            <person name="Yanf M."/>
            <person name="Daum C."/>
            <person name="Ng V."/>
            <person name="Clum A."/>
            <person name="Ohm R."/>
            <person name="Martin F."/>
            <person name="Silar P."/>
            <person name="Natvig D."/>
            <person name="Lalanne C."/>
            <person name="Gautier V."/>
            <person name="Ament-Velasquez S.L."/>
            <person name="Kruys A."/>
            <person name="Hutchinson M.I."/>
            <person name="Powell A.J."/>
            <person name="Barry K."/>
            <person name="Miller A.N."/>
            <person name="Grigoriev I.V."/>
            <person name="Debuchy R."/>
            <person name="Gladieux P."/>
            <person name="Thoren M.H."/>
            <person name="Johannesson H."/>
        </authorList>
    </citation>
    <scope>NUCLEOTIDE SEQUENCE</scope>
    <source>
        <strain evidence="5">CBS 892.96</strain>
    </source>
</reference>
<feature type="compositionally biased region" description="Polar residues" evidence="2">
    <location>
        <begin position="230"/>
        <end position="242"/>
    </location>
</feature>
<feature type="transmembrane region" description="Helical" evidence="3">
    <location>
        <begin position="285"/>
        <end position="311"/>
    </location>
</feature>
<keyword evidence="6" id="KW-1185">Reference proteome</keyword>
<dbReference type="Proteomes" id="UP001302321">
    <property type="component" value="Unassembled WGS sequence"/>
</dbReference>
<keyword evidence="3" id="KW-1133">Transmembrane helix</keyword>
<dbReference type="EMBL" id="MU866129">
    <property type="protein sequence ID" value="KAK4178837.1"/>
    <property type="molecule type" value="Genomic_DNA"/>
</dbReference>
<sequence>MRISTSRAWVAATYLVLGAVNGQGSGQDAASPINPGGVKPGAEDGEFFEPSEFNGSLGDNAAIFLVQSPLPIVFNWKTPSYEEVDTIQLWQIIQGKIKLGVDEPILIASRKVVPLGDGNQLAGTTPSTTLDTMVKGPGPSEPFTPGRSMARRQPQADCDGFLYGQHYGGGGNVTLDLFELKKECKRLRGNNPLYFRAIWGTRNERSSYSRAFAVLLDTVDLKEAKNNPIYTTTSPYNPPNSGQGSGIGFNNEETPVPNQAPPDVGSIPTNGLPATTSAPRTGLELGAIIGIAVGCGLAGLLVVLGIIWFVVRRRQRKQDLPVGSFNSDNRGDELMAEKEAHTGVNVDASPNSPYSDDGHPNGAYPPGTAVTTVAAAAAAVPPRQDQSRSYTPYSDRPGAAAGSAPSIRTDSIAQNDEGARANAPSPIPGRATPRGLTTPYAHLVEEGMTEEEIRRLEEEERQLDAAIEQAGRR</sequence>
<dbReference type="AlphaFoldDB" id="A0AAN7AAU6"/>
<proteinExistence type="predicted"/>